<comment type="caution">
    <text evidence="1">The sequence shown here is derived from an EMBL/GenBank/DDBJ whole genome shotgun (WGS) entry which is preliminary data.</text>
</comment>
<name>A0AB36X3W1_LACGS</name>
<dbReference type="RefSeq" id="WP_101890487.1">
    <property type="nucleotide sequence ID" value="NZ_PKKC01000001.1"/>
</dbReference>
<dbReference type="AlphaFoldDB" id="A0AB36X3W1"/>
<evidence type="ECO:0000313" key="2">
    <source>
        <dbReference type="Proteomes" id="UP000234740"/>
    </source>
</evidence>
<protein>
    <submittedName>
        <fullName evidence="1">Bacteriocin</fullName>
    </submittedName>
</protein>
<sequence>MRKINKEELVEITGGFNAAKCAVGTAGGAFSIARGSAAFGVPGMVIGGILGGAAGALASCK</sequence>
<proteinExistence type="predicted"/>
<dbReference type="GO" id="GO:0042742">
    <property type="term" value="P:defense response to bacterium"/>
    <property type="evidence" value="ECO:0007669"/>
    <property type="project" value="InterPro"/>
</dbReference>
<evidence type="ECO:0000313" key="1">
    <source>
        <dbReference type="EMBL" id="PKZ91014.1"/>
    </source>
</evidence>
<dbReference type="Proteomes" id="UP000234740">
    <property type="component" value="Unassembled WGS sequence"/>
</dbReference>
<accession>A0AB36X3W1</accession>
<dbReference type="InterPro" id="IPR019493">
    <property type="entry name" value="Bacteriocin_IIb_lactacin-rel"/>
</dbReference>
<reference evidence="1 2" key="1">
    <citation type="submission" date="2017-12" db="EMBL/GenBank/DDBJ databases">
        <title>Phylogenetic diversity of female urinary microbiome.</title>
        <authorList>
            <person name="Thomas-White K."/>
            <person name="Wolfe A.J."/>
        </authorList>
    </citation>
    <scope>NUCLEOTIDE SEQUENCE [LARGE SCALE GENOMIC DNA]</scope>
    <source>
        <strain evidence="1 2">UMB0099</strain>
    </source>
</reference>
<gene>
    <name evidence="1" type="ORF">CYJ86_00605</name>
</gene>
<dbReference type="GeneID" id="48924583"/>
<dbReference type="EMBL" id="PKKC01000001">
    <property type="protein sequence ID" value="PKZ91014.1"/>
    <property type="molecule type" value="Genomic_DNA"/>
</dbReference>
<organism evidence="1 2">
    <name type="scientific">Lactobacillus gasseri</name>
    <dbReference type="NCBI Taxonomy" id="1596"/>
    <lineage>
        <taxon>Bacteria</taxon>
        <taxon>Bacillati</taxon>
        <taxon>Bacillota</taxon>
        <taxon>Bacilli</taxon>
        <taxon>Lactobacillales</taxon>
        <taxon>Lactobacillaceae</taxon>
        <taxon>Lactobacillus</taxon>
    </lineage>
</organism>
<dbReference type="Pfam" id="PF10439">
    <property type="entry name" value="Bacteriocin_IIc"/>
    <property type="match status" value="1"/>
</dbReference>